<accession>A0ABV7Y4C8</accession>
<proteinExistence type="predicted"/>
<name>A0ABV7Y4C8_9ACTN</name>
<dbReference type="InterPro" id="IPR029033">
    <property type="entry name" value="His_PPase_superfam"/>
</dbReference>
<gene>
    <name evidence="2" type="ORF">ACFOUW_04710</name>
</gene>
<dbReference type="Pfam" id="PF00300">
    <property type="entry name" value="His_Phos_1"/>
    <property type="match status" value="1"/>
</dbReference>
<keyword evidence="3" id="KW-1185">Reference proteome</keyword>
<dbReference type="Proteomes" id="UP001595699">
    <property type="component" value="Unassembled WGS sequence"/>
</dbReference>
<dbReference type="PANTHER" id="PTHR48100:SF2">
    <property type="entry name" value="CONSERVED PROTEIN"/>
    <property type="match status" value="1"/>
</dbReference>
<evidence type="ECO:0000313" key="2">
    <source>
        <dbReference type="EMBL" id="MFC3760126.1"/>
    </source>
</evidence>
<dbReference type="InterPro" id="IPR013078">
    <property type="entry name" value="His_Pase_superF_clade-1"/>
</dbReference>
<reference evidence="3" key="1">
    <citation type="journal article" date="2019" name="Int. J. Syst. Evol. Microbiol.">
        <title>The Global Catalogue of Microorganisms (GCM) 10K type strain sequencing project: providing services to taxonomists for standard genome sequencing and annotation.</title>
        <authorList>
            <consortium name="The Broad Institute Genomics Platform"/>
            <consortium name="The Broad Institute Genome Sequencing Center for Infectious Disease"/>
            <person name="Wu L."/>
            <person name="Ma J."/>
        </authorList>
    </citation>
    <scope>NUCLEOTIDE SEQUENCE [LARGE SCALE GENOMIC DNA]</scope>
    <source>
        <strain evidence="3">CGMCC 4.7241</strain>
    </source>
</reference>
<dbReference type="PANTHER" id="PTHR48100">
    <property type="entry name" value="BROAD-SPECIFICITY PHOSPHATASE YOR283W-RELATED"/>
    <property type="match status" value="1"/>
</dbReference>
<dbReference type="NCBIfam" id="TIGR03848">
    <property type="entry name" value="MSMEG_4193"/>
    <property type="match status" value="1"/>
</dbReference>
<feature type="compositionally biased region" description="Basic residues" evidence="1">
    <location>
        <begin position="214"/>
        <end position="223"/>
    </location>
</feature>
<comment type="caution">
    <text evidence="2">The sequence shown here is derived from an EMBL/GenBank/DDBJ whole genome shotgun (WGS) entry which is preliminary data.</text>
</comment>
<feature type="region of interest" description="Disordered" evidence="1">
    <location>
        <begin position="213"/>
        <end position="239"/>
    </location>
</feature>
<dbReference type="Gene3D" id="3.40.50.1240">
    <property type="entry name" value="Phosphoglycerate mutase-like"/>
    <property type="match status" value="1"/>
</dbReference>
<sequence length="239" mass="25493">MATLLLVRHGRTKANADGVLAGWTPGVGLDDLGRGQAETLATRLASIPLAALIVSPLDRCQETAKALGGLDGRPEPVTDERLGEAKYGDWQGEKLSKLAKDPLWKVVQQNPSGVVFPGEGGESLRTMWDRSVDAVREWDAKVEAEHGPDAIWAAVSHGDVIKAIVADALGLHLDQFQRIMVDPCSVSIVRYTPLRPFVIKVNDTGSDLTALVPKKPRKRRAKAPSRDSDAPVGGGAGTA</sequence>
<organism evidence="2 3">
    <name type="scientific">Tenggerimyces flavus</name>
    <dbReference type="NCBI Taxonomy" id="1708749"/>
    <lineage>
        <taxon>Bacteria</taxon>
        <taxon>Bacillati</taxon>
        <taxon>Actinomycetota</taxon>
        <taxon>Actinomycetes</taxon>
        <taxon>Propionibacteriales</taxon>
        <taxon>Nocardioidaceae</taxon>
        <taxon>Tenggerimyces</taxon>
    </lineage>
</organism>
<dbReference type="SMART" id="SM00855">
    <property type="entry name" value="PGAM"/>
    <property type="match status" value="1"/>
</dbReference>
<evidence type="ECO:0000313" key="3">
    <source>
        <dbReference type="Proteomes" id="UP001595699"/>
    </source>
</evidence>
<dbReference type="CDD" id="cd07067">
    <property type="entry name" value="HP_PGM_like"/>
    <property type="match status" value="1"/>
</dbReference>
<evidence type="ECO:0000256" key="1">
    <source>
        <dbReference type="SAM" id="MobiDB-lite"/>
    </source>
</evidence>
<dbReference type="SUPFAM" id="SSF53254">
    <property type="entry name" value="Phosphoglycerate mutase-like"/>
    <property type="match status" value="1"/>
</dbReference>
<dbReference type="InterPro" id="IPR022492">
    <property type="entry name" value="Phosphomutase_MSMEG4193_put"/>
</dbReference>
<dbReference type="EMBL" id="JBHRZH010000004">
    <property type="protein sequence ID" value="MFC3760126.1"/>
    <property type="molecule type" value="Genomic_DNA"/>
</dbReference>
<dbReference type="RefSeq" id="WP_205120059.1">
    <property type="nucleotide sequence ID" value="NZ_JAFBCM010000001.1"/>
</dbReference>
<dbReference type="InterPro" id="IPR050275">
    <property type="entry name" value="PGM_Phosphatase"/>
</dbReference>
<protein>
    <submittedName>
        <fullName evidence="2">Histidine phosphatase family protein</fullName>
    </submittedName>
</protein>